<dbReference type="AlphaFoldDB" id="A0A2T3JK37"/>
<dbReference type="OrthoDB" id="556502at2"/>
<accession>A0A2T3JK37</accession>
<feature type="domain" description="GPI inositol-deacylase PGAP1-like alpha/beta" evidence="1">
    <location>
        <begin position="180"/>
        <end position="274"/>
    </location>
</feature>
<evidence type="ECO:0000259" key="1">
    <source>
        <dbReference type="Pfam" id="PF07819"/>
    </source>
</evidence>
<dbReference type="GO" id="GO:0016788">
    <property type="term" value="F:hydrolase activity, acting on ester bonds"/>
    <property type="evidence" value="ECO:0007669"/>
    <property type="project" value="InterPro"/>
</dbReference>
<organism evidence="2 3">
    <name type="scientific">Photobacterium frigidiphilum</name>
    <dbReference type="NCBI Taxonomy" id="264736"/>
    <lineage>
        <taxon>Bacteria</taxon>
        <taxon>Pseudomonadati</taxon>
        <taxon>Pseudomonadota</taxon>
        <taxon>Gammaproteobacteria</taxon>
        <taxon>Vibrionales</taxon>
        <taxon>Vibrionaceae</taxon>
        <taxon>Photobacterium</taxon>
    </lineage>
</organism>
<comment type="caution">
    <text evidence="2">The sequence shown here is derived from an EMBL/GenBank/DDBJ whole genome shotgun (WGS) entry which is preliminary data.</text>
</comment>
<gene>
    <name evidence="2" type="ORF">C9J12_07720</name>
</gene>
<dbReference type="SUPFAM" id="SSF53474">
    <property type="entry name" value="alpha/beta-Hydrolases"/>
    <property type="match status" value="1"/>
</dbReference>
<sequence length="385" mass="43155">MYRYMKAFRTTNRGVNMISRNNLSQKFQALIDEISSKMVENTGVAKDKVTEFIEQGLPPVQSDAVIATLNGMVGDSLEQRDSRFAQKMQFRDQLQTLSDDPALLSLQLPEATDRIILCVHGWCMNDVQWLRKEHDHGRFMATFGYTPIYLRYNTGMHISANGEEFALKLEALLAAWPCAVTELVIVGHSMGGLVTRSACYYGKQLNVDWLDKLTTFITLGTPHNGAPLAKLASWVDERIADAPYLKVLSKVTEIRSSGTRDLSHGFICHSDWQQDEETRKVLKKRPTLPEGVACYAIASCLGNNFYDEKSQMLGDGLVPVSSALGDAETGHIGLDFPPKHKWIGEGINHLDLLSHPLIMSKIKEWILDNTIHPFDLSEDPLRSDC</sequence>
<dbReference type="InterPro" id="IPR029058">
    <property type="entry name" value="AB_hydrolase_fold"/>
</dbReference>
<dbReference type="PANTHER" id="PTHR11440">
    <property type="entry name" value="LECITHIN-CHOLESTEROL ACYLTRANSFERASE-RELATED"/>
    <property type="match status" value="1"/>
</dbReference>
<keyword evidence="3" id="KW-1185">Reference proteome</keyword>
<dbReference type="InterPro" id="IPR012908">
    <property type="entry name" value="PGAP1-ab_dom-like"/>
</dbReference>
<evidence type="ECO:0000313" key="3">
    <source>
        <dbReference type="Proteomes" id="UP000240987"/>
    </source>
</evidence>
<protein>
    <recommendedName>
        <fullName evidence="1">GPI inositol-deacylase PGAP1-like alpha/beta domain-containing protein</fullName>
    </recommendedName>
</protein>
<dbReference type="EMBL" id="PYMJ01000006">
    <property type="protein sequence ID" value="PSU49375.1"/>
    <property type="molecule type" value="Genomic_DNA"/>
</dbReference>
<reference evidence="2 3" key="1">
    <citation type="submission" date="2018-01" db="EMBL/GenBank/DDBJ databases">
        <title>Whole genome sequencing of Histamine producing bacteria.</title>
        <authorList>
            <person name="Butler K."/>
        </authorList>
    </citation>
    <scope>NUCLEOTIDE SEQUENCE [LARGE SCALE GENOMIC DNA]</scope>
    <source>
        <strain evidence="2 3">JCM 12947</strain>
    </source>
</reference>
<name>A0A2T3JK37_9GAMM</name>
<dbReference type="Pfam" id="PF07819">
    <property type="entry name" value="PGAP1"/>
    <property type="match status" value="1"/>
</dbReference>
<proteinExistence type="predicted"/>
<dbReference type="Gene3D" id="3.40.50.1820">
    <property type="entry name" value="alpha/beta hydrolase"/>
    <property type="match status" value="1"/>
</dbReference>
<evidence type="ECO:0000313" key="2">
    <source>
        <dbReference type="EMBL" id="PSU49375.1"/>
    </source>
</evidence>
<dbReference type="Proteomes" id="UP000240987">
    <property type="component" value="Unassembled WGS sequence"/>
</dbReference>